<evidence type="ECO:0000256" key="1">
    <source>
        <dbReference type="ARBA" id="ARBA00004123"/>
    </source>
</evidence>
<dbReference type="PANTHER" id="PTHR22715:SF0">
    <property type="entry name" value="TRANSFORMING GROWTH FACTOR BETA REGULATOR 1"/>
    <property type="match status" value="1"/>
</dbReference>
<dbReference type="PANTHER" id="PTHR22715">
    <property type="entry name" value="TRANSFORMING GROWTH FACTOR BETA REGULATED GENE 1"/>
    <property type="match status" value="1"/>
</dbReference>
<dbReference type="InterPro" id="IPR003888">
    <property type="entry name" value="FYrich_N"/>
</dbReference>
<keyword evidence="5" id="KW-1185">Reference proteome</keyword>
<dbReference type="EMBL" id="BNJQ01000021">
    <property type="protein sequence ID" value="GHP08707.1"/>
    <property type="molecule type" value="Genomic_DNA"/>
</dbReference>
<sequence>MPPRMAGRGTAAVQSQPVSAPAARAAGGGDGTGSPCETLPYASALQDLEDTPAPSLKGLRVDAFLRLAQAGRLQPEQLGVGEQQLALVAAAGPQPAMVHRAKALAGRMRDADSLVFGNSLRAKDASLSNLLRRAASPLLDLEINAEKLSDAIEAAEAVHNAARSGGQPLAAQKALWDEIESLVAVCGTASAAHKTLADALRVRVASGGMPRLSTSAGAGGAMPSMVPPPPMDAPPVEMLDMMDKGDSYGHINKRRRVEEVPYDSNGNVLMPILLGPSLSVLSLGTVVPEHAAYHASNTIYPVGYRAIRMFQSLHAPVMPGTTATGGKRVAYTCCVLSNGAAPYFVLVPHDAPDHPITGPSPTSVWSYVVQTCAQRRGVTTHDPETGKAIVNVSGPEYFGLSNPTILRLLQRMPGSTDLVNYKHQDLVPNVPMGYQAATGKVAQEHVARSEELVAKMFGTEFRYQGLASGDAMDTTLAWWKGEHHTGPISAPEKKAASASKSANKAPPPPPPKLKSPSSSSRAPPPPPPPSGSAIDESNAERSNAKADPSDALALPLATASDLDAVEMQFLTERGLSSSSKHENVAGGEDAAVHRRAQKRARESTEGVFDDDVGGTCLLPPRFEQAPSLSFFRAWFRAACSPL</sequence>
<proteinExistence type="predicted"/>
<feature type="compositionally biased region" description="Basic and acidic residues" evidence="3">
    <location>
        <begin position="538"/>
        <end position="548"/>
    </location>
</feature>
<dbReference type="Pfam" id="PF05965">
    <property type="entry name" value="FYRC"/>
    <property type="match status" value="1"/>
</dbReference>
<dbReference type="SMART" id="SM00542">
    <property type="entry name" value="FYRC"/>
    <property type="match status" value="1"/>
</dbReference>
<dbReference type="Pfam" id="PF05964">
    <property type="entry name" value="FYRN"/>
    <property type="match status" value="1"/>
</dbReference>
<name>A0A830HUU2_9CHLO</name>
<dbReference type="Gene3D" id="3.30.160.360">
    <property type="match status" value="1"/>
</dbReference>
<dbReference type="InterPro" id="IPR040092">
    <property type="entry name" value="TBRG1"/>
</dbReference>
<comment type="subcellular location">
    <subcellularLocation>
        <location evidence="1">Nucleus</location>
    </subcellularLocation>
</comment>
<dbReference type="GO" id="GO:0051726">
    <property type="term" value="P:regulation of cell cycle"/>
    <property type="evidence" value="ECO:0007669"/>
    <property type="project" value="TreeGrafter"/>
</dbReference>
<dbReference type="InterPro" id="IPR003889">
    <property type="entry name" value="FYrich_C"/>
</dbReference>
<dbReference type="GO" id="GO:0005634">
    <property type="term" value="C:nucleus"/>
    <property type="evidence" value="ECO:0007669"/>
    <property type="project" value="UniProtKB-SubCell"/>
</dbReference>
<reference evidence="4" key="1">
    <citation type="submission" date="2020-10" db="EMBL/GenBank/DDBJ databases">
        <title>Unveiling of a novel bifunctional photoreceptor, Dualchrome1, isolated from a cosmopolitan green alga.</title>
        <authorList>
            <person name="Suzuki S."/>
            <person name="Kawachi M."/>
        </authorList>
    </citation>
    <scope>NUCLEOTIDE SEQUENCE</scope>
    <source>
        <strain evidence="4">NIES 2893</strain>
    </source>
</reference>
<dbReference type="PROSITE" id="PS51543">
    <property type="entry name" value="FYRC"/>
    <property type="match status" value="1"/>
</dbReference>
<feature type="compositionally biased region" description="Basic and acidic residues" evidence="3">
    <location>
        <begin position="483"/>
        <end position="495"/>
    </location>
</feature>
<evidence type="ECO:0000256" key="3">
    <source>
        <dbReference type="SAM" id="MobiDB-lite"/>
    </source>
</evidence>
<comment type="caution">
    <text evidence="4">The sequence shown here is derived from an EMBL/GenBank/DDBJ whole genome shotgun (WGS) entry which is preliminary data.</text>
</comment>
<keyword evidence="2" id="KW-0539">Nucleus</keyword>
<dbReference type="OrthoDB" id="285793at2759"/>
<evidence type="ECO:0000313" key="5">
    <source>
        <dbReference type="Proteomes" id="UP000660262"/>
    </source>
</evidence>
<feature type="region of interest" description="Disordered" evidence="3">
    <location>
        <begin position="483"/>
        <end position="549"/>
    </location>
</feature>
<organism evidence="4 5">
    <name type="scientific">Pycnococcus provasolii</name>
    <dbReference type="NCBI Taxonomy" id="41880"/>
    <lineage>
        <taxon>Eukaryota</taxon>
        <taxon>Viridiplantae</taxon>
        <taxon>Chlorophyta</taxon>
        <taxon>Pseudoscourfieldiophyceae</taxon>
        <taxon>Pseudoscourfieldiales</taxon>
        <taxon>Pycnococcaceae</taxon>
        <taxon>Pycnococcus</taxon>
    </lineage>
</organism>
<dbReference type="AlphaFoldDB" id="A0A830HUU2"/>
<dbReference type="PROSITE" id="PS51542">
    <property type="entry name" value="FYRN"/>
    <property type="match status" value="1"/>
</dbReference>
<accession>A0A830HUU2</accession>
<dbReference type="Proteomes" id="UP000660262">
    <property type="component" value="Unassembled WGS sequence"/>
</dbReference>
<protein>
    <submittedName>
        <fullName evidence="4">Uncharacterized protein</fullName>
    </submittedName>
</protein>
<feature type="region of interest" description="Disordered" evidence="3">
    <location>
        <begin position="574"/>
        <end position="612"/>
    </location>
</feature>
<feature type="region of interest" description="Disordered" evidence="3">
    <location>
        <begin position="1"/>
        <end position="38"/>
    </location>
</feature>
<evidence type="ECO:0000313" key="4">
    <source>
        <dbReference type="EMBL" id="GHP08707.1"/>
    </source>
</evidence>
<dbReference type="GO" id="GO:0140993">
    <property type="term" value="F:histone modifying activity"/>
    <property type="evidence" value="ECO:0007669"/>
    <property type="project" value="UniProtKB-ARBA"/>
</dbReference>
<evidence type="ECO:0000256" key="2">
    <source>
        <dbReference type="ARBA" id="ARBA00023242"/>
    </source>
</evidence>
<gene>
    <name evidence="4" type="ORF">PPROV_000744400</name>
</gene>